<feature type="compositionally biased region" description="Polar residues" evidence="1">
    <location>
        <begin position="11"/>
        <end position="22"/>
    </location>
</feature>
<proteinExistence type="predicted"/>
<organism evidence="2 3">
    <name type="scientific">Endocarpon pusillum (strain Z07020 / HMAS-L-300199)</name>
    <name type="common">Lichen-forming fungus</name>
    <dbReference type="NCBI Taxonomy" id="1263415"/>
    <lineage>
        <taxon>Eukaryota</taxon>
        <taxon>Fungi</taxon>
        <taxon>Dikarya</taxon>
        <taxon>Ascomycota</taxon>
        <taxon>Pezizomycotina</taxon>
        <taxon>Eurotiomycetes</taxon>
        <taxon>Chaetothyriomycetidae</taxon>
        <taxon>Verrucariales</taxon>
        <taxon>Verrucariaceae</taxon>
        <taxon>Endocarpon</taxon>
    </lineage>
</organism>
<evidence type="ECO:0000256" key="1">
    <source>
        <dbReference type="SAM" id="MobiDB-lite"/>
    </source>
</evidence>
<name>U1GFK6_ENDPU</name>
<reference evidence="3" key="1">
    <citation type="journal article" date="2014" name="BMC Genomics">
        <title>Genome characteristics reveal the impact of lichenization on lichen-forming fungus Endocarpon pusillum Hedwig (Verrucariales, Ascomycota).</title>
        <authorList>
            <person name="Wang Y.-Y."/>
            <person name="Liu B."/>
            <person name="Zhang X.-Y."/>
            <person name="Zhou Q.-M."/>
            <person name="Zhang T."/>
            <person name="Li H."/>
            <person name="Yu Y.-F."/>
            <person name="Zhang X.-L."/>
            <person name="Hao X.-Y."/>
            <person name="Wang M."/>
            <person name="Wang L."/>
            <person name="Wei J.-C."/>
        </authorList>
    </citation>
    <scope>NUCLEOTIDE SEQUENCE [LARGE SCALE GENOMIC DNA]</scope>
    <source>
        <strain evidence="3">Z07020 / HMAS-L-300199</strain>
    </source>
</reference>
<evidence type="ECO:0000313" key="3">
    <source>
        <dbReference type="Proteomes" id="UP000019373"/>
    </source>
</evidence>
<feature type="compositionally biased region" description="Acidic residues" evidence="1">
    <location>
        <begin position="169"/>
        <end position="192"/>
    </location>
</feature>
<dbReference type="GeneID" id="19237469"/>
<feature type="region of interest" description="Disordered" evidence="1">
    <location>
        <begin position="1"/>
        <end position="56"/>
    </location>
</feature>
<dbReference type="HOGENOM" id="CLU_1219688_0_0_1"/>
<gene>
    <name evidence="2" type="ORF">EPUS_02415</name>
</gene>
<accession>U1GFK6</accession>
<evidence type="ECO:0000313" key="2">
    <source>
        <dbReference type="EMBL" id="ERF70893.1"/>
    </source>
</evidence>
<dbReference type="OrthoDB" id="10370136at2759"/>
<sequence length="227" mass="25177">MSPFVRLEGDTASSETNSTVLQEPQAECHEDRPSTPELCPVHNLDTSEDTSEDGIGERNSLTRFTIVPEEFDNSTGEQANFSADSVDSVSHRPVVCSFNQYGRLLHSREEAQEFLRVARIELLAKLPLHHPLWDRMKKDGFLKADESMQEDMSDGGAALKEVMGGDGWWNEEDDDAEDKSSEDESDEDDEKAAEDAAVEVTPIEDTAAESAGSWSLRDAFSESSEEE</sequence>
<dbReference type="EMBL" id="KE721278">
    <property type="protein sequence ID" value="ERF70893.1"/>
    <property type="molecule type" value="Genomic_DNA"/>
</dbReference>
<dbReference type="RefSeq" id="XP_007803512.1">
    <property type="nucleotide sequence ID" value="XM_007805321.1"/>
</dbReference>
<feature type="region of interest" description="Disordered" evidence="1">
    <location>
        <begin position="158"/>
        <end position="227"/>
    </location>
</feature>
<protein>
    <submittedName>
        <fullName evidence="2">Uncharacterized protein</fullName>
    </submittedName>
</protein>
<keyword evidence="3" id="KW-1185">Reference proteome</keyword>
<dbReference type="Proteomes" id="UP000019373">
    <property type="component" value="Unassembled WGS sequence"/>
</dbReference>
<dbReference type="AlphaFoldDB" id="U1GFK6"/>